<dbReference type="Pfam" id="PF18962">
    <property type="entry name" value="Por_Secre_tail"/>
    <property type="match status" value="1"/>
</dbReference>
<reference evidence="4 5" key="1">
    <citation type="submission" date="2020-08" db="EMBL/GenBank/DDBJ databases">
        <title>Genomic Encyclopedia of Type Strains, Phase IV (KMG-IV): sequencing the most valuable type-strain genomes for metagenomic binning, comparative biology and taxonomic classification.</title>
        <authorList>
            <person name="Goeker M."/>
        </authorList>
    </citation>
    <scope>NUCLEOTIDE SEQUENCE [LARGE SCALE GENOMIC DNA]</scope>
    <source>
        <strain evidence="4 5">DSM 29854</strain>
    </source>
</reference>
<feature type="domain" description="Secretion system C-terminal sorting" evidence="2">
    <location>
        <begin position="2115"/>
        <end position="2190"/>
    </location>
</feature>
<sequence>MQGKTFTPYHYCISKWPLLVVLLILCLCFTPDAQAQTPGFIFQKALSPGPTVLDPNGDGYISKFKTGFVGTNDMGTHSEITYRFLPQMPSPAGPEPLADLVTGSSGGHTDLANVPLGMYYSNGNLMFRVRLGGNSTASKGYSFLLDTDGVFNKQKLADGTLVDYTTPSKVTNLGFEYEVVLALNFDVIVYRHKGSGDTGDPMSSNVIWRGSAHGGYNKFFQKSLAATTAGGDADYFFDFYVPLSAFSADGSIGISPTTPMRISGSTVTSAQTGLEGTISDIGGVDDKKYGNDKLKIWNELIPDFPPTSPQDLENGDFCQTAAPEAPVISTSGGVRTTTTTITGTSTENGGILRIYRNGVEIIATNPVTVSNGVWSFPLPAGTSLALNDKITAKVTRAAASPCPELSSVSSATVTVGTIQYGTCTTTAPIITSVSGKDVLNGTTIYPGAEIRIYKDGIYFATVTSGTTPTTTGGSTYSWTYNNTLYSRDFGYPRDAGSESTSKDYATVNATVTPVNGCQSKRSNSYYMNSTSADHSTPNTTTVPQTTLSPSLSTTNLCSGATIISGTAEPGALIFMYVNGVPINANADGGLGTISETTVNGRTPITYTAQVTTAAGTPLNADASNTASWTVNISSFNLQAGDKISFRAAVPNNSVGNGNKPNYPSNYEGLSAATTELEIGACAAAAPVITTTSPCPTTASISGTSTENGSFVTVYRRVGTTANTTTDTRLTNAVEVVNGAWTANILTGFAPSAGSILYAVATAPNKTASAISNLATVSTPGTAASYGLVLNPIKEGATAITGTSTINGTGTVYLYIDGTKIAGTATVSSNGTTAATWSVSISSANQLNLSPGIQVTASILPSAPAGICESQQTAAQTVTCYAPSSSPVITTTSQTICRGNVATVTITGVEDGVIYQLYNGETATGPSAVSDLTASTSLTLTSGPLAATTTLKVRAFRVGSASCTVTLNGSSVITVNPGPTAFNVTPTSSNVCNGSTAMVSLSGSESGTSYRVQVYDANTDTYVNSGEAVTGTGSAIHLTTAALSTSGTFKVVATSGSCTVDMGNTFTVFVPANNLTLTPATRSICNGATASVTIKSSQAGVTYQLFNGTTASGSAVAGTGGDLTLTTGALTTVGTTTFKIVGTTSSPACSVELTQTFAVTVTPALTTPNITLTSTNPLCDGGTATIRVNSSQLGVTYQIYNGNYTSGSAVVGTGGDIVLTSANLTASTTLTVRASNTCGNTLTSNGVAVTVTAIQAYTVSPTSASICSGSTFTVTLANSTASTTYTLKYYNPGTRTFVDFSPVVSKTNTSTQSGALTLTAPALSANTTLKVVATSGSCAKDMLNTVDVSVSSTTVTFSTSTQKICAGSAASVTILNSQYGAIYQLQTVTGTTPTYTNTGASVTGTGGDITLTSAAFSTNSTNTLRVLVTPSGCPAFGSSTFTVTVASPTAQTVTRDTPASICSGSTSTLSLAASELGVTYQIYANNVAVGLPVQGNGGKISLTTSPLTSTTTLKVVASQSGCSNVDMTNSYTITVGTPNTVFTVAPASQNICANGTAQVSLSGSQSGVYYQLYNGNTATGAQVAGTGSAITLTSGALTANATLTVVALSANACGNTTMDGFSAVTVSPMPLKPTVTSSASTLCGTGNVTFTVGNLVNGVSYQLYKDGMAQNSPITYTGSNAISFTSAISAATTKFTVVATNGTCTPATSDEVTITSVTLATPVIALDNATVCKGNSALLSVTNPANGVVYKLYKDNVYTNLSVTAANGTATFSVNTAGVYKVVATSSGCESLASNTATLTVSEAPSTYALASAATQNVCRGSKATISIAGSEQGVVYQLVNLSTNEPTGTPVKGNGSMIFLYTDAITVDGTYNLKVTATNSTCGFTTEMGETSVIVAECPIMYEVEPPYTKVTYTTNEVIATPVLTGWTYTGPLTYTVIEGTPLTGTSVDPVTGKLYVSTSTMSTLQSGTRTLRILATDQLGATRTTYMTYSINDADADGYERAGGIEVLPVQLISFSATPTVAGVQLKWSTASEKDNDFFQIERSQDGRTFTAVGKVQGNGNSNTVKQYGYLDATTTAKTQYYRLKQVDYDGKFEYSRVISAAAGKTVTPAQPLVFPNPFVKEFTLSLTSETAMNVTVELRDLQNRVVKTQKAVLVKGNNHLPLTTDNLPAGTYLLNVTGNGLRLVQKVIKTN</sequence>
<protein>
    <recommendedName>
        <fullName evidence="6">Gliding motility-associated C-terminal domain-containing protein</fullName>
    </recommendedName>
</protein>
<dbReference type="RefSeq" id="WP_182513208.1">
    <property type="nucleotide sequence ID" value="NZ_JACJIQ010000009.1"/>
</dbReference>
<dbReference type="NCBIfam" id="TIGR04183">
    <property type="entry name" value="Por_Secre_tail"/>
    <property type="match status" value="1"/>
</dbReference>
<dbReference type="InterPro" id="IPR044023">
    <property type="entry name" value="Ig_7"/>
</dbReference>
<evidence type="ECO:0000313" key="5">
    <source>
        <dbReference type="Proteomes" id="UP000563094"/>
    </source>
</evidence>
<keyword evidence="1" id="KW-0732">Signal</keyword>
<dbReference type="Pfam" id="PF19081">
    <property type="entry name" value="Ig_7"/>
    <property type="match status" value="1"/>
</dbReference>
<feature type="signal peptide" evidence="1">
    <location>
        <begin position="1"/>
        <end position="35"/>
    </location>
</feature>
<comment type="caution">
    <text evidence="4">The sequence shown here is derived from an EMBL/GenBank/DDBJ whole genome shotgun (WGS) entry which is preliminary data.</text>
</comment>
<evidence type="ECO:0000259" key="2">
    <source>
        <dbReference type="Pfam" id="PF18962"/>
    </source>
</evidence>
<gene>
    <name evidence="4" type="ORF">FHS90_002493</name>
</gene>
<evidence type="ECO:0008006" key="6">
    <source>
        <dbReference type="Google" id="ProtNLM"/>
    </source>
</evidence>
<evidence type="ECO:0000256" key="1">
    <source>
        <dbReference type="SAM" id="SignalP"/>
    </source>
</evidence>
<name>A0A839GDV1_9BACT</name>
<proteinExistence type="predicted"/>
<feature type="domain" description="Ig-like" evidence="3">
    <location>
        <begin position="1720"/>
        <end position="1801"/>
    </location>
</feature>
<accession>A0A839GDV1</accession>
<feature type="chain" id="PRO_5032603792" description="Gliding motility-associated C-terminal domain-containing protein" evidence="1">
    <location>
        <begin position="36"/>
        <end position="2193"/>
    </location>
</feature>
<dbReference type="InterPro" id="IPR026444">
    <property type="entry name" value="Secre_tail"/>
</dbReference>
<dbReference type="EMBL" id="JACJIQ010000009">
    <property type="protein sequence ID" value="MBA9077774.1"/>
    <property type="molecule type" value="Genomic_DNA"/>
</dbReference>
<dbReference type="Proteomes" id="UP000563094">
    <property type="component" value="Unassembled WGS sequence"/>
</dbReference>
<evidence type="ECO:0000313" key="4">
    <source>
        <dbReference type="EMBL" id="MBA9077774.1"/>
    </source>
</evidence>
<organism evidence="4 5">
    <name type="scientific">Rufibacter quisquiliarum</name>
    <dbReference type="NCBI Taxonomy" id="1549639"/>
    <lineage>
        <taxon>Bacteria</taxon>
        <taxon>Pseudomonadati</taxon>
        <taxon>Bacteroidota</taxon>
        <taxon>Cytophagia</taxon>
        <taxon>Cytophagales</taxon>
        <taxon>Hymenobacteraceae</taxon>
        <taxon>Rufibacter</taxon>
    </lineage>
</organism>
<keyword evidence="5" id="KW-1185">Reference proteome</keyword>
<evidence type="ECO:0000259" key="3">
    <source>
        <dbReference type="Pfam" id="PF19081"/>
    </source>
</evidence>